<organism evidence="2 3">
    <name type="scientific">Pleurodeles waltl</name>
    <name type="common">Iberian ribbed newt</name>
    <dbReference type="NCBI Taxonomy" id="8319"/>
    <lineage>
        <taxon>Eukaryota</taxon>
        <taxon>Metazoa</taxon>
        <taxon>Chordata</taxon>
        <taxon>Craniata</taxon>
        <taxon>Vertebrata</taxon>
        <taxon>Euteleostomi</taxon>
        <taxon>Amphibia</taxon>
        <taxon>Batrachia</taxon>
        <taxon>Caudata</taxon>
        <taxon>Salamandroidea</taxon>
        <taxon>Salamandridae</taxon>
        <taxon>Pleurodelinae</taxon>
        <taxon>Pleurodeles</taxon>
    </lineage>
</organism>
<evidence type="ECO:0000256" key="1">
    <source>
        <dbReference type="SAM" id="MobiDB-lite"/>
    </source>
</evidence>
<name>A0AAV7QWT0_PLEWA</name>
<evidence type="ECO:0000313" key="3">
    <source>
        <dbReference type="Proteomes" id="UP001066276"/>
    </source>
</evidence>
<comment type="caution">
    <text evidence="2">The sequence shown here is derived from an EMBL/GenBank/DDBJ whole genome shotgun (WGS) entry which is preliminary data.</text>
</comment>
<gene>
    <name evidence="2" type="ORF">NDU88_010816</name>
</gene>
<feature type="region of interest" description="Disordered" evidence="1">
    <location>
        <begin position="25"/>
        <end position="54"/>
    </location>
</feature>
<reference evidence="2" key="1">
    <citation type="journal article" date="2022" name="bioRxiv">
        <title>Sequencing and chromosome-scale assembly of the giantPleurodeles waltlgenome.</title>
        <authorList>
            <person name="Brown T."/>
            <person name="Elewa A."/>
            <person name="Iarovenko S."/>
            <person name="Subramanian E."/>
            <person name="Araus A.J."/>
            <person name="Petzold A."/>
            <person name="Susuki M."/>
            <person name="Suzuki K.-i.T."/>
            <person name="Hayashi T."/>
            <person name="Toyoda A."/>
            <person name="Oliveira C."/>
            <person name="Osipova E."/>
            <person name="Leigh N.D."/>
            <person name="Simon A."/>
            <person name="Yun M.H."/>
        </authorList>
    </citation>
    <scope>NUCLEOTIDE SEQUENCE</scope>
    <source>
        <strain evidence="2">20211129_DDA</strain>
        <tissue evidence="2">Liver</tissue>
    </source>
</reference>
<protein>
    <submittedName>
        <fullName evidence="2">Uncharacterized protein</fullName>
    </submittedName>
</protein>
<proteinExistence type="predicted"/>
<dbReference type="AlphaFoldDB" id="A0AAV7QWT0"/>
<keyword evidence="3" id="KW-1185">Reference proteome</keyword>
<evidence type="ECO:0000313" key="2">
    <source>
        <dbReference type="EMBL" id="KAJ1144518.1"/>
    </source>
</evidence>
<feature type="compositionally biased region" description="Polar residues" evidence="1">
    <location>
        <begin position="25"/>
        <end position="39"/>
    </location>
</feature>
<dbReference type="Proteomes" id="UP001066276">
    <property type="component" value="Chromosome 6"/>
</dbReference>
<dbReference type="EMBL" id="JANPWB010000010">
    <property type="protein sequence ID" value="KAJ1144518.1"/>
    <property type="molecule type" value="Genomic_DNA"/>
</dbReference>
<sequence length="138" mass="15004">MRPASVHSGVRRGVSALTCEETFSSRLSNHSEDNLSCSNGDKAAGPSEAKHRREQDLLRNCQAEAIRGGTELPCHVYGPNLQERNRQERCQTLTKAGRARGFKKQTATPGWFPPGPAELWSSRAARALALPFSNSAAS</sequence>
<accession>A0AAV7QWT0</accession>